<accession>A0A1V0NHR2</accession>
<dbReference type="Proteomes" id="UP000192085">
    <property type="component" value="Chromosome"/>
</dbReference>
<dbReference type="RefSeq" id="WP_081144340.1">
    <property type="nucleotide sequence ID" value="NZ_CP015897.1"/>
</dbReference>
<dbReference type="InterPro" id="IPR010064">
    <property type="entry name" value="HK97-gp10_tail"/>
</dbReference>
<reference evidence="1 2" key="1">
    <citation type="journal article" date="2017" name="BMC Genomics">
        <title>Comparative and functional genomics of the Lactococcus lactis taxon; insights into evolution and niche adaptation.</title>
        <authorList>
            <person name="Kelleher P."/>
            <person name="Bottacini F."/>
            <person name="Mahony J."/>
            <person name="Kilcawley K.N."/>
            <person name="van Sinderen D."/>
        </authorList>
    </citation>
    <scope>NUCLEOTIDE SEQUENCE [LARGE SCALE GENOMIC DNA]</scope>
    <source>
        <strain evidence="1 2">275</strain>
    </source>
</reference>
<dbReference type="EMBL" id="CP015897">
    <property type="protein sequence ID" value="ARD99482.1"/>
    <property type="molecule type" value="Genomic_DNA"/>
</dbReference>
<dbReference type="NCBIfam" id="TIGR01725">
    <property type="entry name" value="phge_HK97_gp10"/>
    <property type="match status" value="1"/>
</dbReference>
<evidence type="ECO:0000313" key="2">
    <source>
        <dbReference type="Proteomes" id="UP000192085"/>
    </source>
</evidence>
<evidence type="ECO:0000313" key="1">
    <source>
        <dbReference type="EMBL" id="ARD99482.1"/>
    </source>
</evidence>
<dbReference type="AlphaFoldDB" id="A0A1V0NHR2"/>
<protein>
    <submittedName>
        <fullName evidence="1">Prophage protein</fullName>
    </submittedName>
</protein>
<proteinExistence type="predicted"/>
<name>A0A1V0NHR2_LACLL</name>
<organism evidence="1 2">
    <name type="scientific">Lactococcus lactis subsp. lactis</name>
    <name type="common">Streptococcus lactis</name>
    <dbReference type="NCBI Taxonomy" id="1360"/>
    <lineage>
        <taxon>Bacteria</taxon>
        <taxon>Bacillati</taxon>
        <taxon>Bacillota</taxon>
        <taxon>Bacilli</taxon>
        <taxon>Lactobacillales</taxon>
        <taxon>Streptococcaceae</taxon>
        <taxon>Lactococcus</taxon>
    </lineage>
</organism>
<sequence>MKITGIDALQKKLRKNATLDDVKHVVKSNGAQLTTRIQKYAVFRGHYEGKKFVKPTGFTKRSVILSLSRNNLEATTGPTSDYGGYLEVGTRFMGAQPFVKPAFDIQKKIFINDLKELTK</sequence>
<gene>
    <name evidence="1" type="ORF">LL275_1855</name>
</gene>